<dbReference type="PANTHER" id="PTHR48041">
    <property type="entry name" value="ABC TRANSPORTER G FAMILY MEMBER 28"/>
    <property type="match status" value="1"/>
</dbReference>
<evidence type="ECO:0000256" key="6">
    <source>
        <dbReference type="ARBA" id="ARBA00022989"/>
    </source>
</evidence>
<dbReference type="InterPro" id="IPR027417">
    <property type="entry name" value="P-loop_NTPase"/>
</dbReference>
<keyword evidence="2" id="KW-0813">Transport</keyword>
<keyword evidence="6 9" id="KW-1133">Transmembrane helix</keyword>
<dbReference type="Pfam" id="PF00005">
    <property type="entry name" value="ABC_tran"/>
    <property type="match status" value="1"/>
</dbReference>
<dbReference type="Pfam" id="PF19055">
    <property type="entry name" value="ABC2_membrane_7"/>
    <property type="match status" value="1"/>
</dbReference>
<evidence type="ECO:0000256" key="7">
    <source>
        <dbReference type="ARBA" id="ARBA00023136"/>
    </source>
</evidence>
<comment type="caution">
    <text evidence="11">The sequence shown here is derived from an EMBL/GenBank/DDBJ whole genome shotgun (WGS) entry which is preliminary data.</text>
</comment>
<dbReference type="Gene3D" id="3.40.50.300">
    <property type="entry name" value="P-loop containing nucleotide triphosphate hydrolases"/>
    <property type="match status" value="1"/>
</dbReference>
<dbReference type="GO" id="GO:0008514">
    <property type="term" value="F:organic anion transmembrane transporter activity"/>
    <property type="evidence" value="ECO:0007669"/>
    <property type="project" value="UniProtKB-ARBA"/>
</dbReference>
<sequence>MSSPRRRSPQKTVTSGSSTPKDVAVDVPARALPEYAVVTHAEEETKDQKLSPLGLTATPSEKAVGFLTELPSSGTSPFDPELGPKVLSPQRAKSSVLQTTGVEIAFHQLSLTATYVSKNMKRKTRRILKNISGITPCGSCTALMGPSGCGKTSLLHTLAGKNAKSKISGHILVDGKAREEGFSAKIGYVEQDDQLMGVMSVRENIHFSAELRLPVSISKNEKRCRVEDTIELLGLWKCANSKIGTEMIRGVSGGERKRCSIAMELVVDPAVIFLDEPTSGLDAFTAHKVVEILSDLASHGKTVILSIHQPRYTVFKLFDVLMLLAEGEMVYQGPAAKGAEYFAQIGFQCEPFNNPCDFFMDVVCDQVRRLDRQISYGGSVHVQEMGFLARSFKNSAEGKAIAGECEARVLDSGVAVDASRRMDKHVRRYATGFLHQFRTISRRVFLAVMRNPATSIFQVLSFLASAVLLGAFFYGRLDGGPTAMQAHIGAMFMVAYMIIFSAITSLELFIQERALFVHEKTSGFYRTSAYFLAKVVCEILPTRMVPTLFYAVVTAYMAGLRTDFYHLSLYWLTLTVTSITSTSLCLLVSCATSVYSAAFMGCGAFYIVFMLASGFVLQADQIPVYLAPFKYLSFYRYCLQNLLALDLHNRVFDCPTPEELMADPTLVSICLPTGDLYLQSQGINPDNIWKNIGILAAMTPAYLFIAYLFLRSLKKTT</sequence>
<keyword evidence="5" id="KW-0067">ATP-binding</keyword>
<feature type="transmembrane region" description="Helical" evidence="9">
    <location>
        <begin position="452"/>
        <end position="474"/>
    </location>
</feature>
<evidence type="ECO:0000256" key="9">
    <source>
        <dbReference type="SAM" id="Phobius"/>
    </source>
</evidence>
<keyword evidence="7 9" id="KW-0472">Membrane</keyword>
<evidence type="ECO:0000256" key="2">
    <source>
        <dbReference type="ARBA" id="ARBA00022448"/>
    </source>
</evidence>
<evidence type="ECO:0000313" key="12">
    <source>
        <dbReference type="Proteomes" id="UP000355283"/>
    </source>
</evidence>
<dbReference type="FunFam" id="3.40.50.300:FF:000622">
    <property type="entry name" value="ATP-binding cassette sub-family G member 2"/>
    <property type="match status" value="1"/>
</dbReference>
<comment type="subcellular location">
    <subcellularLocation>
        <location evidence="1">Membrane</location>
        <topology evidence="1">Multi-pass membrane protein</topology>
    </subcellularLocation>
</comment>
<evidence type="ECO:0000256" key="1">
    <source>
        <dbReference type="ARBA" id="ARBA00004141"/>
    </source>
</evidence>
<dbReference type="PANTHER" id="PTHR48041:SF116">
    <property type="entry name" value="PROTEIN BROWN"/>
    <property type="match status" value="1"/>
</dbReference>
<dbReference type="InterPro" id="IPR013525">
    <property type="entry name" value="ABC2_TM"/>
</dbReference>
<dbReference type="SUPFAM" id="SSF52540">
    <property type="entry name" value="P-loop containing nucleoside triphosphate hydrolases"/>
    <property type="match status" value="1"/>
</dbReference>
<feature type="compositionally biased region" description="Polar residues" evidence="8">
    <location>
        <begin position="10"/>
        <end position="20"/>
    </location>
</feature>
<dbReference type="Pfam" id="PF01061">
    <property type="entry name" value="ABC2_membrane"/>
    <property type="match status" value="1"/>
</dbReference>
<dbReference type="GO" id="GO:0140359">
    <property type="term" value="F:ABC-type transporter activity"/>
    <property type="evidence" value="ECO:0007669"/>
    <property type="project" value="InterPro"/>
</dbReference>
<protein>
    <recommendedName>
        <fullName evidence="10">ABC transporter domain-containing protein</fullName>
    </recommendedName>
</protein>
<dbReference type="AlphaFoldDB" id="A0A4D9CNH3"/>
<name>A0A4D9CNH3_9STRA</name>
<accession>A0A4D9CNH3</accession>
<dbReference type="Proteomes" id="UP000355283">
    <property type="component" value="Unassembled WGS sequence"/>
</dbReference>
<feature type="transmembrane region" description="Helical" evidence="9">
    <location>
        <begin position="597"/>
        <end position="617"/>
    </location>
</feature>
<feature type="region of interest" description="Disordered" evidence="8">
    <location>
        <begin position="1"/>
        <end position="26"/>
    </location>
</feature>
<dbReference type="InterPro" id="IPR003593">
    <property type="entry name" value="AAA+_ATPase"/>
</dbReference>
<dbReference type="InterPro" id="IPR003439">
    <property type="entry name" value="ABC_transporter-like_ATP-bd"/>
</dbReference>
<keyword evidence="12" id="KW-1185">Reference proteome</keyword>
<dbReference type="PROSITE" id="PS50893">
    <property type="entry name" value="ABC_TRANSPORTER_2"/>
    <property type="match status" value="1"/>
</dbReference>
<dbReference type="GO" id="GO:0015562">
    <property type="term" value="F:efflux transmembrane transporter activity"/>
    <property type="evidence" value="ECO:0007669"/>
    <property type="project" value="UniProtKB-ARBA"/>
</dbReference>
<proteinExistence type="predicted"/>
<feature type="domain" description="ABC transporter" evidence="10">
    <location>
        <begin position="111"/>
        <end position="351"/>
    </location>
</feature>
<evidence type="ECO:0000313" key="11">
    <source>
        <dbReference type="EMBL" id="TFJ80712.1"/>
    </source>
</evidence>
<evidence type="ECO:0000256" key="4">
    <source>
        <dbReference type="ARBA" id="ARBA00022741"/>
    </source>
</evidence>
<dbReference type="InterPro" id="IPR050352">
    <property type="entry name" value="ABCG_transporters"/>
</dbReference>
<feature type="transmembrane region" description="Helical" evidence="9">
    <location>
        <begin position="569"/>
        <end position="590"/>
    </location>
</feature>
<organism evidence="11 12">
    <name type="scientific">Nannochloropsis salina CCMP1776</name>
    <dbReference type="NCBI Taxonomy" id="1027361"/>
    <lineage>
        <taxon>Eukaryota</taxon>
        <taxon>Sar</taxon>
        <taxon>Stramenopiles</taxon>
        <taxon>Ochrophyta</taxon>
        <taxon>Eustigmatophyceae</taxon>
        <taxon>Eustigmatales</taxon>
        <taxon>Monodopsidaceae</taxon>
        <taxon>Microchloropsis</taxon>
        <taxon>Microchloropsis salina</taxon>
    </lineage>
</organism>
<dbReference type="GO" id="GO:0005524">
    <property type="term" value="F:ATP binding"/>
    <property type="evidence" value="ECO:0007669"/>
    <property type="project" value="UniProtKB-KW"/>
</dbReference>
<evidence type="ECO:0000256" key="3">
    <source>
        <dbReference type="ARBA" id="ARBA00022692"/>
    </source>
</evidence>
<feature type="transmembrane region" description="Helical" evidence="9">
    <location>
        <begin position="486"/>
        <end position="510"/>
    </location>
</feature>
<evidence type="ECO:0000256" key="5">
    <source>
        <dbReference type="ARBA" id="ARBA00022840"/>
    </source>
</evidence>
<feature type="transmembrane region" description="Helical" evidence="9">
    <location>
        <begin position="531"/>
        <end position="557"/>
    </location>
</feature>
<feature type="transmembrane region" description="Helical" evidence="9">
    <location>
        <begin position="688"/>
        <end position="710"/>
    </location>
</feature>
<keyword evidence="4" id="KW-0547">Nucleotide-binding</keyword>
<dbReference type="GO" id="GO:0016887">
    <property type="term" value="F:ATP hydrolysis activity"/>
    <property type="evidence" value="ECO:0007669"/>
    <property type="project" value="InterPro"/>
</dbReference>
<keyword evidence="3 9" id="KW-0812">Transmembrane</keyword>
<dbReference type="GO" id="GO:0016324">
    <property type="term" value="C:apical plasma membrane"/>
    <property type="evidence" value="ECO:0007669"/>
    <property type="project" value="UniProtKB-ARBA"/>
</dbReference>
<dbReference type="InterPro" id="IPR043926">
    <property type="entry name" value="ABCG_dom"/>
</dbReference>
<dbReference type="OrthoDB" id="66620at2759"/>
<gene>
    <name evidence="11" type="ORF">NSK_007889</name>
</gene>
<evidence type="ECO:0000256" key="8">
    <source>
        <dbReference type="SAM" id="MobiDB-lite"/>
    </source>
</evidence>
<dbReference type="SMART" id="SM00382">
    <property type="entry name" value="AAA"/>
    <property type="match status" value="1"/>
</dbReference>
<dbReference type="EMBL" id="SDOX01000158">
    <property type="protein sequence ID" value="TFJ80712.1"/>
    <property type="molecule type" value="Genomic_DNA"/>
</dbReference>
<evidence type="ECO:0000259" key="10">
    <source>
        <dbReference type="PROSITE" id="PS50893"/>
    </source>
</evidence>
<reference evidence="11 12" key="1">
    <citation type="submission" date="2019-01" db="EMBL/GenBank/DDBJ databases">
        <title>Nuclear Genome Assembly of the Microalgal Biofuel strain Nannochloropsis salina CCMP1776.</title>
        <authorList>
            <person name="Hovde B."/>
        </authorList>
    </citation>
    <scope>NUCLEOTIDE SEQUENCE [LARGE SCALE GENOMIC DNA]</scope>
    <source>
        <strain evidence="11 12">CCMP1776</strain>
    </source>
</reference>